<protein>
    <submittedName>
        <fullName evidence="2">Uncharacterized protein</fullName>
    </submittedName>
</protein>
<keyword evidence="1" id="KW-1133">Transmembrane helix</keyword>
<keyword evidence="1" id="KW-0812">Transmembrane</keyword>
<evidence type="ECO:0000256" key="1">
    <source>
        <dbReference type="SAM" id="Phobius"/>
    </source>
</evidence>
<proteinExistence type="predicted"/>
<sequence length="137" mass="14360">MKKPLNARAHGMIDYTTVATVAAAPRALGFPRSAEGLAYGLAAGYLGLSLLTDYPLAAKRLLPFKGHGAAEVAIGAALPFLPWLLGFADNARARNFFLGLTAVTAVSAALTDWDAPDADYESGGTLEVDLDRDLVRA</sequence>
<keyword evidence="1" id="KW-0472">Membrane</keyword>
<name>A0A6J4N6F0_9BACT</name>
<evidence type="ECO:0000313" key="2">
    <source>
        <dbReference type="EMBL" id="CAA9376155.1"/>
    </source>
</evidence>
<dbReference type="AlphaFoldDB" id="A0A6J4N6F0"/>
<gene>
    <name evidence="2" type="ORF">AVDCRST_MAG89-5023</name>
</gene>
<accession>A0A6J4N6F0</accession>
<dbReference type="EMBL" id="CADCTV010001060">
    <property type="protein sequence ID" value="CAA9376155.1"/>
    <property type="molecule type" value="Genomic_DNA"/>
</dbReference>
<reference evidence="2" key="1">
    <citation type="submission" date="2020-02" db="EMBL/GenBank/DDBJ databases">
        <authorList>
            <person name="Meier V. D."/>
        </authorList>
    </citation>
    <scope>NUCLEOTIDE SEQUENCE</scope>
    <source>
        <strain evidence="2">AVDCRST_MAG89</strain>
    </source>
</reference>
<organism evidence="2">
    <name type="scientific">uncultured Gemmatimonadota bacterium</name>
    <dbReference type="NCBI Taxonomy" id="203437"/>
    <lineage>
        <taxon>Bacteria</taxon>
        <taxon>Pseudomonadati</taxon>
        <taxon>Gemmatimonadota</taxon>
        <taxon>environmental samples</taxon>
    </lineage>
</organism>
<feature type="transmembrane region" description="Helical" evidence="1">
    <location>
        <begin position="68"/>
        <end position="88"/>
    </location>
</feature>
<feature type="transmembrane region" description="Helical" evidence="1">
    <location>
        <begin position="36"/>
        <end position="56"/>
    </location>
</feature>